<gene>
    <name evidence="16" type="ORF">FRD01_20790</name>
</gene>
<evidence type="ECO:0000256" key="6">
    <source>
        <dbReference type="ARBA" id="ARBA00023077"/>
    </source>
</evidence>
<feature type="chain" id="PRO_5023037157" evidence="13">
    <location>
        <begin position="28"/>
        <end position="719"/>
    </location>
</feature>
<evidence type="ECO:0000256" key="5">
    <source>
        <dbReference type="ARBA" id="ARBA00022729"/>
    </source>
</evidence>
<dbReference type="Pfam" id="PF00593">
    <property type="entry name" value="TonB_dep_Rec_b-barrel"/>
    <property type="match status" value="1"/>
</dbReference>
<dbReference type="EMBL" id="CP042467">
    <property type="protein sequence ID" value="QED29628.1"/>
    <property type="molecule type" value="Genomic_DNA"/>
</dbReference>
<dbReference type="Proteomes" id="UP000321595">
    <property type="component" value="Chromosome"/>
</dbReference>
<keyword evidence="7 10" id="KW-0472">Membrane</keyword>
<name>A0A5B8XXB3_9DELT</name>
<dbReference type="RefSeq" id="WP_146962861.1">
    <property type="nucleotide sequence ID" value="NZ_CP042467.1"/>
</dbReference>
<sequence>MSTPVIKVCLNRILVGLALLFASEGAAEEPEYQVQTEETRAREESWRAGTKVGREEFEERLPRSAPDALRYEPGVFVQETAHSQASVFVRGRTGQQTVILFDDVKMNNSVWRQGPNQYFFTVDALTLKSVEVLRGSASTRYGSDAIGGVIHARPMEPEFSEDGDLLLRPRGVFRWRSSDRERGGRAEVGASKGDWGVLAGIGYRKVDELEASGPVFSPLDGTLPEVPRFRPDGRTQRGTGFDELTADVALVWTPNTSTKLKLAWYDYRQFDAPRTDACPPAYAPFNECFRYEEQFRDVLYLKWDTSLSRAAEDLVATASYQRQHERKAQERPFALANEIGRDDVDTFGANLRANTDWFSVAGLWDLRLRYGVDGAYDRVSSASWLVFSTVDLVRERSRGLYIDGSTYASGGVWAEQESRLFDALILRAGGRLSHFSVQSPGDEESGTQALEQSWTPTSLNAGLEWWINPWLTALVNVEQGFRAPNLDDLTSRQQTGPGFQFENPGLEPERSLTTELGVIANLRGFRLDLWAYRMGMENAMGRAPRNTEECPPETPSCGSSWSRFQLVNLEGESEILGVEGGFKAELPYKLEVKATMSWARGEGPSTEEGSSARVPLSRIPPLNGNAELAWRFVPGAYVSAGTRWASKQDRLALQDQSDERIPRGGTPGFAVVDLRAGYRLERTLVSASFENVLDVPYRYHGSSVNGAGRGVSVYFQSGF</sequence>
<dbReference type="InterPro" id="IPR000531">
    <property type="entry name" value="Beta-barrel_TonB"/>
</dbReference>
<keyword evidence="2 10" id="KW-0813">Transport</keyword>
<evidence type="ECO:0000259" key="15">
    <source>
        <dbReference type="Pfam" id="PF07715"/>
    </source>
</evidence>
<dbReference type="KEGG" id="bbae:FRD01_20790"/>
<evidence type="ECO:0000256" key="7">
    <source>
        <dbReference type="ARBA" id="ARBA00023136"/>
    </source>
</evidence>
<evidence type="ECO:0000259" key="14">
    <source>
        <dbReference type="Pfam" id="PF00593"/>
    </source>
</evidence>
<evidence type="ECO:0000313" key="16">
    <source>
        <dbReference type="EMBL" id="QED29628.1"/>
    </source>
</evidence>
<evidence type="ECO:0000256" key="9">
    <source>
        <dbReference type="ARBA" id="ARBA00023237"/>
    </source>
</evidence>
<evidence type="ECO:0000256" key="10">
    <source>
        <dbReference type="PROSITE-ProRule" id="PRU01360"/>
    </source>
</evidence>
<dbReference type="InterPro" id="IPR012910">
    <property type="entry name" value="Plug_dom"/>
</dbReference>
<dbReference type="AlphaFoldDB" id="A0A5B8XXB3"/>
<keyword evidence="6 11" id="KW-0798">TonB box</keyword>
<dbReference type="Gene3D" id="2.170.130.10">
    <property type="entry name" value="TonB-dependent receptor, plug domain"/>
    <property type="match status" value="1"/>
</dbReference>
<evidence type="ECO:0000256" key="1">
    <source>
        <dbReference type="ARBA" id="ARBA00004571"/>
    </source>
</evidence>
<evidence type="ECO:0000256" key="8">
    <source>
        <dbReference type="ARBA" id="ARBA00023170"/>
    </source>
</evidence>
<dbReference type="PANTHER" id="PTHR30069">
    <property type="entry name" value="TONB-DEPENDENT OUTER MEMBRANE RECEPTOR"/>
    <property type="match status" value="1"/>
</dbReference>
<dbReference type="OrthoDB" id="9763670at2"/>
<reference evidence="16 17" key="1">
    <citation type="submission" date="2019-08" db="EMBL/GenBank/DDBJ databases">
        <authorList>
            <person name="Liang Q."/>
        </authorList>
    </citation>
    <scope>NUCLEOTIDE SEQUENCE [LARGE SCALE GENOMIC DNA]</scope>
    <source>
        <strain evidence="16 17">V1718</strain>
    </source>
</reference>
<keyword evidence="3 10" id="KW-1134">Transmembrane beta strand</keyword>
<dbReference type="SUPFAM" id="SSF56935">
    <property type="entry name" value="Porins"/>
    <property type="match status" value="1"/>
</dbReference>
<comment type="similarity">
    <text evidence="10 11">Belongs to the TonB-dependent receptor family.</text>
</comment>
<evidence type="ECO:0000256" key="2">
    <source>
        <dbReference type="ARBA" id="ARBA00022448"/>
    </source>
</evidence>
<dbReference type="InterPro" id="IPR037066">
    <property type="entry name" value="Plug_dom_sf"/>
</dbReference>
<dbReference type="InterPro" id="IPR039426">
    <property type="entry name" value="TonB-dep_rcpt-like"/>
</dbReference>
<keyword evidence="8 16" id="KW-0675">Receptor</keyword>
<dbReference type="Pfam" id="PF07715">
    <property type="entry name" value="Plug"/>
    <property type="match status" value="1"/>
</dbReference>
<evidence type="ECO:0000256" key="12">
    <source>
        <dbReference type="SAM" id="MobiDB-lite"/>
    </source>
</evidence>
<evidence type="ECO:0000313" key="17">
    <source>
        <dbReference type="Proteomes" id="UP000321595"/>
    </source>
</evidence>
<feature type="signal peptide" evidence="13">
    <location>
        <begin position="1"/>
        <end position="27"/>
    </location>
</feature>
<keyword evidence="5 13" id="KW-0732">Signal</keyword>
<dbReference type="GO" id="GO:0015344">
    <property type="term" value="F:siderophore uptake transmembrane transporter activity"/>
    <property type="evidence" value="ECO:0007669"/>
    <property type="project" value="TreeGrafter"/>
</dbReference>
<evidence type="ECO:0000256" key="4">
    <source>
        <dbReference type="ARBA" id="ARBA00022692"/>
    </source>
</evidence>
<dbReference type="PROSITE" id="PS52016">
    <property type="entry name" value="TONB_DEPENDENT_REC_3"/>
    <property type="match status" value="1"/>
</dbReference>
<keyword evidence="9 10" id="KW-0998">Cell outer membrane</keyword>
<evidence type="ECO:0000256" key="11">
    <source>
        <dbReference type="RuleBase" id="RU003357"/>
    </source>
</evidence>
<dbReference type="GO" id="GO:0009279">
    <property type="term" value="C:cell outer membrane"/>
    <property type="evidence" value="ECO:0007669"/>
    <property type="project" value="UniProtKB-SubCell"/>
</dbReference>
<proteinExistence type="inferred from homology"/>
<keyword evidence="17" id="KW-1185">Reference proteome</keyword>
<feature type="domain" description="TonB-dependent receptor plug" evidence="15">
    <location>
        <begin position="50"/>
        <end position="149"/>
    </location>
</feature>
<feature type="region of interest" description="Disordered" evidence="12">
    <location>
        <begin position="487"/>
        <end position="507"/>
    </location>
</feature>
<comment type="subcellular location">
    <subcellularLocation>
        <location evidence="1 10">Cell outer membrane</location>
        <topology evidence="1 10">Multi-pass membrane protein</topology>
    </subcellularLocation>
</comment>
<accession>A0A5B8XXB3</accession>
<keyword evidence="4 10" id="KW-0812">Transmembrane</keyword>
<dbReference type="PANTHER" id="PTHR30069:SF29">
    <property type="entry name" value="HEMOGLOBIN AND HEMOGLOBIN-HAPTOGLOBIN-BINDING PROTEIN 1-RELATED"/>
    <property type="match status" value="1"/>
</dbReference>
<feature type="domain" description="TonB-dependent receptor-like beta-barrel" evidence="14">
    <location>
        <begin position="244"/>
        <end position="691"/>
    </location>
</feature>
<evidence type="ECO:0000256" key="13">
    <source>
        <dbReference type="SAM" id="SignalP"/>
    </source>
</evidence>
<dbReference type="InterPro" id="IPR036942">
    <property type="entry name" value="Beta-barrel_TonB_sf"/>
</dbReference>
<evidence type="ECO:0000256" key="3">
    <source>
        <dbReference type="ARBA" id="ARBA00022452"/>
    </source>
</evidence>
<organism evidence="16 17">
    <name type="scientific">Microvenator marinus</name>
    <dbReference type="NCBI Taxonomy" id="2600177"/>
    <lineage>
        <taxon>Bacteria</taxon>
        <taxon>Deltaproteobacteria</taxon>
        <taxon>Bradymonadales</taxon>
        <taxon>Microvenatoraceae</taxon>
        <taxon>Microvenator</taxon>
    </lineage>
</organism>
<protein>
    <submittedName>
        <fullName evidence="16">TonB-dependent receptor</fullName>
    </submittedName>
</protein>
<dbReference type="GO" id="GO:0044718">
    <property type="term" value="P:siderophore transmembrane transport"/>
    <property type="evidence" value="ECO:0007669"/>
    <property type="project" value="TreeGrafter"/>
</dbReference>
<dbReference type="Gene3D" id="2.40.170.20">
    <property type="entry name" value="TonB-dependent receptor, beta-barrel domain"/>
    <property type="match status" value="1"/>
</dbReference>